<dbReference type="RefSeq" id="WP_311954443.1">
    <property type="nucleotide sequence ID" value="NZ_JAVLVU010000001.1"/>
</dbReference>
<proteinExistence type="predicted"/>
<feature type="domain" description="DNA mimic protein DMP19 C-terminal" evidence="1">
    <location>
        <begin position="46"/>
        <end position="159"/>
    </location>
</feature>
<accession>A0ABU3H0T8</accession>
<keyword evidence="3" id="KW-1185">Reference proteome</keyword>
<dbReference type="Pfam" id="PF14300">
    <property type="entry name" value="DMP19"/>
    <property type="match status" value="1"/>
</dbReference>
<evidence type="ECO:0000313" key="2">
    <source>
        <dbReference type="EMBL" id="MDT3405630.1"/>
    </source>
</evidence>
<dbReference type="Proteomes" id="UP001258315">
    <property type="component" value="Unassembled WGS sequence"/>
</dbReference>
<gene>
    <name evidence="2" type="ORF">QE417_004702</name>
</gene>
<protein>
    <recommendedName>
        <fullName evidence="1">DNA mimic protein DMP19 C-terminal domain-containing protein</fullName>
    </recommendedName>
</protein>
<reference evidence="3" key="1">
    <citation type="submission" date="2023-07" db="EMBL/GenBank/DDBJ databases">
        <title>Functional and genomic diversity of the sorghum phyllosphere microbiome.</title>
        <authorList>
            <person name="Shade A."/>
        </authorList>
    </citation>
    <scope>NUCLEOTIDE SEQUENCE [LARGE SCALE GENOMIC DNA]</scope>
    <source>
        <strain evidence="3">SORGH_AS_0422</strain>
    </source>
</reference>
<evidence type="ECO:0000259" key="1">
    <source>
        <dbReference type="Pfam" id="PF14300"/>
    </source>
</evidence>
<dbReference type="InterPro" id="IPR025402">
    <property type="entry name" value="DMP19_C"/>
</dbReference>
<evidence type="ECO:0000313" key="3">
    <source>
        <dbReference type="Proteomes" id="UP001258315"/>
    </source>
</evidence>
<organism evidence="2 3">
    <name type="scientific">Mucilaginibacter terrae</name>
    <dbReference type="NCBI Taxonomy" id="1955052"/>
    <lineage>
        <taxon>Bacteria</taxon>
        <taxon>Pseudomonadati</taxon>
        <taxon>Bacteroidota</taxon>
        <taxon>Sphingobacteriia</taxon>
        <taxon>Sphingobacteriales</taxon>
        <taxon>Sphingobacteriaceae</taxon>
        <taxon>Mucilaginibacter</taxon>
    </lineage>
</organism>
<dbReference type="EMBL" id="JAVLVU010000001">
    <property type="protein sequence ID" value="MDT3405630.1"/>
    <property type="molecule type" value="Genomic_DNA"/>
</dbReference>
<dbReference type="Gene3D" id="1.20.1420.60">
    <property type="match status" value="1"/>
</dbReference>
<sequence>MSTNKLNGLTAGMIDSISDDDLPFDIFEKICNAMPQDLDEEIAVAALNPPCQDLYLIFVFEGQVNNGGFNQYYYNTEGKFYKLLPEALRRIGAGLFADLTQQANRVYEANYHQINKFNDGTLEGFSKSYDNNPLNEFDDKFYDLYSEEDLQQLQANYIRINKHNFVD</sequence>
<comment type="caution">
    <text evidence="2">The sequence shown here is derived from an EMBL/GenBank/DDBJ whole genome shotgun (WGS) entry which is preliminary data.</text>
</comment>
<name>A0ABU3H0T8_9SPHI</name>